<proteinExistence type="predicted"/>
<keyword evidence="7" id="KW-1185">Reference proteome</keyword>
<dbReference type="STRING" id="84645.A0A498MJU0"/>
<dbReference type="EMBL" id="QBIY01013362">
    <property type="protein sequence ID" value="RXN06560.1"/>
    <property type="molecule type" value="Genomic_DNA"/>
</dbReference>
<sequence>MSTKDTLDVMAVPLPNDSSNAAFAWFTEYQRSCILKNGIVPEWFHGVISRKAAEDMLMCKPPGYFLIRVGESRVGYTLSYRAEDRCRHFMIDVLPDNQYIIVGATMQFSSLHDLVAYHRRNVILPYNDLLTVACEQGSKDNYAELLFPRKKDVDPGQDQPTKPIPKPRTIFTPKPPTDDTPPQLPPRACLPNRPQATAEVDRSQGLTPVSFDRHQIPPDTPVEGRTQQKNSQPLKPVAMGLAQIKKKLKKNRSKDHMYEEIPKDAGCQEDASFSVLQNSNINPQKQEENDYQELPETSTNGGGRRASDGIPNFVDRELPLEYLNPPPFAPGY</sequence>
<dbReference type="InterPro" id="IPR000980">
    <property type="entry name" value="SH2"/>
</dbReference>
<dbReference type="PRINTS" id="PR00401">
    <property type="entry name" value="SH2DOMAIN"/>
</dbReference>
<accession>A0A498MJU0</accession>
<dbReference type="EMBL" id="QBIY01012644">
    <property type="protein sequence ID" value="RXN20480.1"/>
    <property type="molecule type" value="Genomic_DNA"/>
</dbReference>
<evidence type="ECO:0000256" key="2">
    <source>
        <dbReference type="PROSITE-ProRule" id="PRU00191"/>
    </source>
</evidence>
<organism evidence="6 7">
    <name type="scientific">Labeo rohita</name>
    <name type="common">Indian major carp</name>
    <name type="synonym">Cyprinus rohita</name>
    <dbReference type="NCBI Taxonomy" id="84645"/>
    <lineage>
        <taxon>Eukaryota</taxon>
        <taxon>Metazoa</taxon>
        <taxon>Chordata</taxon>
        <taxon>Craniata</taxon>
        <taxon>Vertebrata</taxon>
        <taxon>Euteleostomi</taxon>
        <taxon>Actinopterygii</taxon>
        <taxon>Neopterygii</taxon>
        <taxon>Teleostei</taxon>
        <taxon>Ostariophysi</taxon>
        <taxon>Cypriniformes</taxon>
        <taxon>Cyprinidae</taxon>
        <taxon>Labeoninae</taxon>
        <taxon>Labeonini</taxon>
        <taxon>Labeo</taxon>
    </lineage>
</organism>
<gene>
    <name evidence="6" type="ORF">ROHU_025031</name>
    <name evidence="5" type="ORF">ROHU_032736</name>
</gene>
<feature type="domain" description="SH2" evidence="4">
    <location>
        <begin position="43"/>
        <end position="134"/>
    </location>
</feature>
<dbReference type="GO" id="GO:0005737">
    <property type="term" value="C:cytoplasm"/>
    <property type="evidence" value="ECO:0007669"/>
    <property type="project" value="TreeGrafter"/>
</dbReference>
<feature type="region of interest" description="Disordered" evidence="3">
    <location>
        <begin position="275"/>
        <end position="332"/>
    </location>
</feature>
<dbReference type="SUPFAM" id="SSF55550">
    <property type="entry name" value="SH2 domain"/>
    <property type="match status" value="1"/>
</dbReference>
<keyword evidence="1 2" id="KW-0727">SH2 domain</keyword>
<dbReference type="Gene3D" id="3.30.505.10">
    <property type="entry name" value="SH2 domain"/>
    <property type="match status" value="1"/>
</dbReference>
<reference evidence="6 7" key="1">
    <citation type="submission" date="2018-03" db="EMBL/GenBank/DDBJ databases">
        <title>Draft genome sequence of Rohu Carp (Labeo rohita).</title>
        <authorList>
            <person name="Das P."/>
            <person name="Kushwaha B."/>
            <person name="Joshi C.G."/>
            <person name="Kumar D."/>
            <person name="Nagpure N.S."/>
            <person name="Sahoo L."/>
            <person name="Das S.P."/>
            <person name="Bit A."/>
            <person name="Patnaik S."/>
            <person name="Meher P.K."/>
            <person name="Jayasankar P."/>
            <person name="Koringa P.G."/>
            <person name="Patel N.V."/>
            <person name="Hinsu A.T."/>
            <person name="Kumar R."/>
            <person name="Pandey M."/>
            <person name="Agarwal S."/>
            <person name="Srivastava S."/>
            <person name="Singh M."/>
            <person name="Iquebal M.A."/>
            <person name="Jaiswal S."/>
            <person name="Angadi U.B."/>
            <person name="Kumar N."/>
            <person name="Raza M."/>
            <person name="Shah T.M."/>
            <person name="Rai A."/>
            <person name="Jena J.K."/>
        </authorList>
    </citation>
    <scope>NUCLEOTIDE SEQUENCE [LARGE SCALE GENOMIC DNA]</scope>
    <source>
        <strain evidence="6">DASCIFA01</strain>
        <tissue evidence="6">Testis</tissue>
    </source>
</reference>
<evidence type="ECO:0000256" key="3">
    <source>
        <dbReference type="SAM" id="MobiDB-lite"/>
    </source>
</evidence>
<evidence type="ECO:0000259" key="4">
    <source>
        <dbReference type="PROSITE" id="PS50001"/>
    </source>
</evidence>
<dbReference type="Proteomes" id="UP000290572">
    <property type="component" value="Unassembled WGS sequence"/>
</dbReference>
<comment type="caution">
    <text evidence="6">The sequence shown here is derived from an EMBL/GenBank/DDBJ whole genome shotgun (WGS) entry which is preliminary data.</text>
</comment>
<feature type="region of interest" description="Disordered" evidence="3">
    <location>
        <begin position="148"/>
        <end position="235"/>
    </location>
</feature>
<dbReference type="AlphaFoldDB" id="A0A498MJU0"/>
<dbReference type="PANTHER" id="PTHR14388">
    <property type="entry name" value="T CELL-SPECIFIC ADAPTER PROTEIN TSAD"/>
    <property type="match status" value="1"/>
</dbReference>
<dbReference type="SMART" id="SM00252">
    <property type="entry name" value="SH2"/>
    <property type="match status" value="1"/>
</dbReference>
<dbReference type="Pfam" id="PF00017">
    <property type="entry name" value="SH2"/>
    <property type="match status" value="1"/>
</dbReference>
<evidence type="ECO:0000313" key="6">
    <source>
        <dbReference type="EMBL" id="RXN20480.1"/>
    </source>
</evidence>
<name>A0A498MJU0_LABRO</name>
<feature type="compositionally biased region" description="Polar residues" evidence="3">
    <location>
        <begin position="275"/>
        <end position="284"/>
    </location>
</feature>
<evidence type="ECO:0000313" key="7">
    <source>
        <dbReference type="Proteomes" id="UP000290572"/>
    </source>
</evidence>
<dbReference type="InterPro" id="IPR036860">
    <property type="entry name" value="SH2_dom_sf"/>
</dbReference>
<protein>
    <submittedName>
        <fullName evidence="6">Hematopoietic SH2 domain-containing-like protein</fullName>
    </submittedName>
</protein>
<dbReference type="PROSITE" id="PS50001">
    <property type="entry name" value="SH2"/>
    <property type="match status" value="1"/>
</dbReference>
<evidence type="ECO:0000256" key="1">
    <source>
        <dbReference type="ARBA" id="ARBA00022999"/>
    </source>
</evidence>
<feature type="compositionally biased region" description="Pro residues" evidence="3">
    <location>
        <begin position="173"/>
        <end position="185"/>
    </location>
</feature>
<dbReference type="PANTHER" id="PTHR14388:SF3">
    <property type="entry name" value="HEMATOPOIETIC SH2 DOMAIN-CONTAINING PROTEIN"/>
    <property type="match status" value="1"/>
</dbReference>
<evidence type="ECO:0000313" key="5">
    <source>
        <dbReference type="EMBL" id="RXN06560.1"/>
    </source>
</evidence>